<evidence type="ECO:0000256" key="9">
    <source>
        <dbReference type="ARBA" id="ARBA00022840"/>
    </source>
</evidence>
<dbReference type="FunFam" id="3.30.565.10:FF:000016">
    <property type="entry name" value="Chemotaxis protein CheA, putative"/>
    <property type="match status" value="1"/>
</dbReference>
<comment type="caution">
    <text evidence="17">The sequence shown here is derived from an EMBL/GenBank/DDBJ whole genome shotgun (WGS) entry which is preliminary data.</text>
</comment>
<evidence type="ECO:0000256" key="13">
    <source>
        <dbReference type="SAM" id="MobiDB-lite"/>
    </source>
</evidence>
<dbReference type="InterPro" id="IPR036061">
    <property type="entry name" value="CheW-like_dom_sf"/>
</dbReference>
<evidence type="ECO:0000256" key="3">
    <source>
        <dbReference type="ARBA" id="ARBA00021495"/>
    </source>
</evidence>
<proteinExistence type="predicted"/>
<dbReference type="SUPFAM" id="SSF50341">
    <property type="entry name" value="CheW-like"/>
    <property type="match status" value="1"/>
</dbReference>
<dbReference type="InterPro" id="IPR037006">
    <property type="entry name" value="CheA-like_homodim_sf"/>
</dbReference>
<dbReference type="GO" id="GO:0005737">
    <property type="term" value="C:cytoplasm"/>
    <property type="evidence" value="ECO:0007669"/>
    <property type="project" value="InterPro"/>
</dbReference>
<evidence type="ECO:0000313" key="17">
    <source>
        <dbReference type="EMBL" id="OAM88657.1"/>
    </source>
</evidence>
<dbReference type="OrthoDB" id="9803176at2"/>
<dbReference type="Pfam" id="PF01584">
    <property type="entry name" value="CheW"/>
    <property type="match status" value="1"/>
</dbReference>
<dbReference type="SUPFAM" id="SSF47226">
    <property type="entry name" value="Histidine-containing phosphotransfer domain, HPT domain"/>
    <property type="match status" value="1"/>
</dbReference>
<feature type="compositionally biased region" description="Low complexity" evidence="13">
    <location>
        <begin position="291"/>
        <end position="315"/>
    </location>
</feature>
<reference evidence="17 18" key="1">
    <citation type="submission" date="2016-01" db="EMBL/GenBank/DDBJ databases">
        <title>High potential of lignocellulose degradation of a new Verrucomicrobia species.</title>
        <authorList>
            <person name="Wang Y."/>
            <person name="Shi Y."/>
            <person name="Qiu Z."/>
            <person name="Liu S."/>
            <person name="Yang H."/>
        </authorList>
    </citation>
    <scope>NUCLEOTIDE SEQUENCE [LARGE SCALE GENOMIC DNA]</scope>
    <source>
        <strain evidence="17 18">TSB47</strain>
    </source>
</reference>
<evidence type="ECO:0000256" key="8">
    <source>
        <dbReference type="ARBA" id="ARBA00022777"/>
    </source>
</evidence>
<dbReference type="InterPro" id="IPR008207">
    <property type="entry name" value="Sig_transdc_His_kin_Hpt_dom"/>
</dbReference>
<dbReference type="PANTHER" id="PTHR43395">
    <property type="entry name" value="SENSOR HISTIDINE KINASE CHEA"/>
    <property type="match status" value="1"/>
</dbReference>
<dbReference type="PROSITE" id="PS50109">
    <property type="entry name" value="HIS_KIN"/>
    <property type="match status" value="1"/>
</dbReference>
<dbReference type="SUPFAM" id="SSF55874">
    <property type="entry name" value="ATPase domain of HSP90 chaperone/DNA topoisomerase II/histidine kinase"/>
    <property type="match status" value="1"/>
</dbReference>
<feature type="domain" description="HPt" evidence="16">
    <location>
        <begin position="140"/>
        <end position="244"/>
    </location>
</feature>
<dbReference type="Pfam" id="PF02518">
    <property type="entry name" value="HATPase_c"/>
    <property type="match status" value="1"/>
</dbReference>
<dbReference type="InterPro" id="IPR003594">
    <property type="entry name" value="HATPase_dom"/>
</dbReference>
<accession>A0A178IHH8</accession>
<dbReference type="EC" id="2.7.13.3" evidence="2"/>
<dbReference type="InterPro" id="IPR004358">
    <property type="entry name" value="Sig_transdc_His_kin-like_C"/>
</dbReference>
<evidence type="ECO:0000256" key="2">
    <source>
        <dbReference type="ARBA" id="ARBA00012438"/>
    </source>
</evidence>
<keyword evidence="4" id="KW-0145">Chemotaxis</keyword>
<dbReference type="SMART" id="SM00387">
    <property type="entry name" value="HATPase_c"/>
    <property type="match status" value="1"/>
</dbReference>
<feature type="domain" description="CheW-like" evidence="15">
    <location>
        <begin position="565"/>
        <end position="697"/>
    </location>
</feature>
<dbReference type="Pfam" id="PF02895">
    <property type="entry name" value="H-kinase_dim"/>
    <property type="match status" value="1"/>
</dbReference>
<evidence type="ECO:0000256" key="10">
    <source>
        <dbReference type="ARBA" id="ARBA00023012"/>
    </source>
</evidence>
<dbReference type="InterPro" id="IPR005467">
    <property type="entry name" value="His_kinase_dom"/>
</dbReference>
<dbReference type="SMART" id="SM01231">
    <property type="entry name" value="H-kinase_dim"/>
    <property type="match status" value="1"/>
</dbReference>
<evidence type="ECO:0000256" key="1">
    <source>
        <dbReference type="ARBA" id="ARBA00000085"/>
    </source>
</evidence>
<evidence type="ECO:0000256" key="7">
    <source>
        <dbReference type="ARBA" id="ARBA00022741"/>
    </source>
</evidence>
<keyword evidence="8" id="KW-0418">Kinase</keyword>
<sequence>MSLPPEKSSLFEDTSNRLAGESILARAGSDEGLIPSYSLSAELLEIVAGMPAVEKPLRELQAALGKLLDEARPFDEVTLGHLRRVAEWLPSVLEGGAEAAPSPAMPAPQETPAGGTPPGAPADDHDAQRPEACDTPLHIDLEENGELLAEFHAEALDHLMQIEASLLTLDSAPQDRPALDSLFRSFHTIKGVSGFLHLTPMHTLTHEVESLLDLIRMGKRRLTPTIITEILRSRDAVQGMVRQIAIALEQGRVSTEIVKVSHLIGAVRRLASGAEDAGPADAGQKPKPDENASASAAEPAAADAGGRSGSASGAASTVRVNTEKLDALMDVVGELVIVQSQLQESSRAFGEDGSPLARNLGQLHRITKDIQETVMSLRMVPVKPMFQRMGRLVRDLCRACDKRARFVTSGEETEIDRTVVEEITDPLVHMVRNALDHGLEPEAGRVAAGKDPTGTLTLEAYHEGSSLVIELQDDGRGIDPEKILAKAKAKGLVAEGATLAREEIINLIFHAGFSTAEKVTSVSGRGVGMDVVKRNIEKLRGTIQIESEVGRGSTFRVRLPLTTAIIDGLLVRVGADHFILPSTMVQMALRPSRSALSTIQGQGETLDHRGKFLPLHRLHRRFGILEAVEDPSAGIVVIVENAGRSFALLVDELINKQEVVVKNLGSFLQSIPGVAGGAILGDGNIALILDPSSLCAA</sequence>
<dbReference type="InterPro" id="IPR004105">
    <property type="entry name" value="CheA-like_dim"/>
</dbReference>
<evidence type="ECO:0000256" key="11">
    <source>
        <dbReference type="ARBA" id="ARBA00035100"/>
    </source>
</evidence>
<keyword evidence="18" id="KW-1185">Reference proteome</keyword>
<keyword evidence="5 12" id="KW-0597">Phosphoprotein</keyword>
<feature type="compositionally biased region" description="Low complexity" evidence="13">
    <location>
        <begin position="97"/>
        <end position="114"/>
    </location>
</feature>
<dbReference type="CDD" id="cd00731">
    <property type="entry name" value="CheA_reg"/>
    <property type="match status" value="1"/>
</dbReference>
<keyword evidence="6" id="KW-0808">Transferase</keyword>
<feature type="modified residue" description="Phosphohistidine" evidence="12">
    <location>
        <position position="187"/>
    </location>
</feature>
<name>A0A178IHH8_9BACT</name>
<keyword evidence="10" id="KW-0902">Two-component regulatory system</keyword>
<dbReference type="Gene3D" id="1.20.120.160">
    <property type="entry name" value="HPT domain"/>
    <property type="match status" value="1"/>
</dbReference>
<dbReference type="CDD" id="cd16916">
    <property type="entry name" value="HATPase_CheA-like"/>
    <property type="match status" value="1"/>
</dbReference>
<dbReference type="Gene3D" id="1.10.287.560">
    <property type="entry name" value="Histidine kinase CheA-like, homodimeric domain"/>
    <property type="match status" value="1"/>
</dbReference>
<organism evidence="17 18">
    <name type="scientific">Termitidicoccus mucosus</name>
    <dbReference type="NCBI Taxonomy" id="1184151"/>
    <lineage>
        <taxon>Bacteria</taxon>
        <taxon>Pseudomonadati</taxon>
        <taxon>Verrucomicrobiota</taxon>
        <taxon>Opitutia</taxon>
        <taxon>Opitutales</taxon>
        <taxon>Opitutaceae</taxon>
        <taxon>Termitidicoccus</taxon>
    </lineage>
</organism>
<dbReference type="GO" id="GO:0000155">
    <property type="term" value="F:phosphorelay sensor kinase activity"/>
    <property type="evidence" value="ECO:0007669"/>
    <property type="project" value="InterPro"/>
</dbReference>
<dbReference type="PRINTS" id="PR00344">
    <property type="entry name" value="BCTRLSENSOR"/>
</dbReference>
<dbReference type="PROSITE" id="PS50851">
    <property type="entry name" value="CHEW"/>
    <property type="match status" value="1"/>
</dbReference>
<dbReference type="RefSeq" id="WP_068771643.1">
    <property type="nucleotide sequence ID" value="NZ_CP109796.1"/>
</dbReference>
<evidence type="ECO:0000259" key="16">
    <source>
        <dbReference type="PROSITE" id="PS50894"/>
    </source>
</evidence>
<dbReference type="InterPro" id="IPR051315">
    <property type="entry name" value="Bact_Chemotaxis_CheA"/>
</dbReference>
<dbReference type="InterPro" id="IPR036890">
    <property type="entry name" value="HATPase_C_sf"/>
</dbReference>
<dbReference type="EMBL" id="LRRQ01000126">
    <property type="protein sequence ID" value="OAM88657.1"/>
    <property type="molecule type" value="Genomic_DNA"/>
</dbReference>
<feature type="region of interest" description="Disordered" evidence="13">
    <location>
        <begin position="96"/>
        <end position="131"/>
    </location>
</feature>
<dbReference type="InterPro" id="IPR002545">
    <property type="entry name" value="CheW-lke_dom"/>
</dbReference>
<evidence type="ECO:0000256" key="6">
    <source>
        <dbReference type="ARBA" id="ARBA00022679"/>
    </source>
</evidence>
<dbReference type="GO" id="GO:0006935">
    <property type="term" value="P:chemotaxis"/>
    <property type="evidence" value="ECO:0007669"/>
    <property type="project" value="InterPro"/>
</dbReference>
<comment type="function">
    <text evidence="11">Involved in the transmission of sensory signals from the chemoreceptors to the flagellar motors. CheA is autophosphorylated; it can transfer its phosphate group to either CheB or CheY.</text>
</comment>
<gene>
    <name evidence="17" type="ORF">AW736_16145</name>
</gene>
<feature type="region of interest" description="Disordered" evidence="13">
    <location>
        <begin position="274"/>
        <end position="315"/>
    </location>
</feature>
<dbReference type="InterPro" id="IPR036097">
    <property type="entry name" value="HisK_dim/P_sf"/>
</dbReference>
<dbReference type="STRING" id="1184151.AW736_16145"/>
<keyword evidence="9" id="KW-0067">ATP-binding</keyword>
<dbReference type="Pfam" id="PF01627">
    <property type="entry name" value="Hpt"/>
    <property type="match status" value="1"/>
</dbReference>
<evidence type="ECO:0000256" key="5">
    <source>
        <dbReference type="ARBA" id="ARBA00022553"/>
    </source>
</evidence>
<dbReference type="AlphaFoldDB" id="A0A178IHH8"/>
<dbReference type="SMART" id="SM00260">
    <property type="entry name" value="CheW"/>
    <property type="match status" value="1"/>
</dbReference>
<dbReference type="InterPro" id="IPR036641">
    <property type="entry name" value="HPT_dom_sf"/>
</dbReference>
<evidence type="ECO:0000259" key="15">
    <source>
        <dbReference type="PROSITE" id="PS50851"/>
    </source>
</evidence>
<dbReference type="Proteomes" id="UP000078486">
    <property type="component" value="Unassembled WGS sequence"/>
</dbReference>
<evidence type="ECO:0000259" key="14">
    <source>
        <dbReference type="PROSITE" id="PS50109"/>
    </source>
</evidence>
<comment type="catalytic activity">
    <reaction evidence="1">
        <text>ATP + protein L-histidine = ADP + protein N-phospho-L-histidine.</text>
        <dbReference type="EC" id="2.7.13.3"/>
    </reaction>
</comment>
<protein>
    <recommendedName>
        <fullName evidence="3">Chemotaxis protein CheA</fullName>
        <ecNumber evidence="2">2.7.13.3</ecNumber>
    </recommendedName>
</protein>
<dbReference type="SUPFAM" id="SSF47384">
    <property type="entry name" value="Homodimeric domain of signal transducing histidine kinase"/>
    <property type="match status" value="1"/>
</dbReference>
<keyword evidence="7" id="KW-0547">Nucleotide-binding</keyword>
<dbReference type="PROSITE" id="PS50894">
    <property type="entry name" value="HPT"/>
    <property type="match status" value="1"/>
</dbReference>
<dbReference type="SMART" id="SM00073">
    <property type="entry name" value="HPT"/>
    <property type="match status" value="1"/>
</dbReference>
<evidence type="ECO:0000313" key="18">
    <source>
        <dbReference type="Proteomes" id="UP000078486"/>
    </source>
</evidence>
<dbReference type="PANTHER" id="PTHR43395:SF10">
    <property type="entry name" value="CHEMOTAXIS PROTEIN CHEA"/>
    <property type="match status" value="1"/>
</dbReference>
<feature type="compositionally biased region" description="Basic and acidic residues" evidence="13">
    <location>
        <begin position="122"/>
        <end position="131"/>
    </location>
</feature>
<dbReference type="CDD" id="cd00088">
    <property type="entry name" value="HPT"/>
    <property type="match status" value="1"/>
</dbReference>
<evidence type="ECO:0000256" key="4">
    <source>
        <dbReference type="ARBA" id="ARBA00022500"/>
    </source>
</evidence>
<feature type="domain" description="Histidine kinase" evidence="14">
    <location>
        <begin position="356"/>
        <end position="563"/>
    </location>
</feature>
<dbReference type="Gene3D" id="3.30.565.10">
    <property type="entry name" value="Histidine kinase-like ATPase, C-terminal domain"/>
    <property type="match status" value="1"/>
</dbReference>
<dbReference type="Gene3D" id="2.30.30.40">
    <property type="entry name" value="SH3 Domains"/>
    <property type="match status" value="1"/>
</dbReference>
<evidence type="ECO:0000256" key="12">
    <source>
        <dbReference type="PROSITE-ProRule" id="PRU00110"/>
    </source>
</evidence>